<dbReference type="EMBL" id="KN817700">
    <property type="protein sequence ID" value="KJA13998.1"/>
    <property type="molecule type" value="Genomic_DNA"/>
</dbReference>
<sequence length="272" mass="28904">MSAGPVRVEKSNRQKTREILEKHPLPAHWQPPHASLPLGRLRRALFKALCICAYGQTSLESIWASIKLEEEGDDSLWFEGQRAGSDQQSTLLVLAGLLLTTSAVFISTIPPVPSILDYTRTGPYTAISISFGLLIGGIIVSSICILASKKLTAQHTAEVHSLPLLNSCSTVNNIFFQVLYANTLHVHSTLLVISYPTISIITAALLLALGIFVAGLDGGNLGYNLSGGFLFLLPLSIGVLFLVSSMPISAGREAVSEAPKTGSAGDPLTGNV</sequence>
<feature type="transmembrane region" description="Helical" evidence="1">
    <location>
        <begin position="91"/>
        <end position="112"/>
    </location>
</feature>
<organism evidence="2 3">
    <name type="scientific">Hypholoma sublateritium (strain FD-334 SS-4)</name>
    <dbReference type="NCBI Taxonomy" id="945553"/>
    <lineage>
        <taxon>Eukaryota</taxon>
        <taxon>Fungi</taxon>
        <taxon>Dikarya</taxon>
        <taxon>Basidiomycota</taxon>
        <taxon>Agaricomycotina</taxon>
        <taxon>Agaricomycetes</taxon>
        <taxon>Agaricomycetidae</taxon>
        <taxon>Agaricales</taxon>
        <taxon>Agaricineae</taxon>
        <taxon>Strophariaceae</taxon>
        <taxon>Hypholoma</taxon>
    </lineage>
</organism>
<feature type="transmembrane region" description="Helical" evidence="1">
    <location>
        <begin position="124"/>
        <end position="147"/>
    </location>
</feature>
<keyword evidence="1" id="KW-0812">Transmembrane</keyword>
<feature type="transmembrane region" description="Helical" evidence="1">
    <location>
        <begin position="190"/>
        <end position="215"/>
    </location>
</feature>
<evidence type="ECO:0000313" key="3">
    <source>
        <dbReference type="Proteomes" id="UP000054270"/>
    </source>
</evidence>
<reference evidence="3" key="1">
    <citation type="submission" date="2014-04" db="EMBL/GenBank/DDBJ databases">
        <title>Evolutionary Origins and Diversification of the Mycorrhizal Mutualists.</title>
        <authorList>
            <consortium name="DOE Joint Genome Institute"/>
            <consortium name="Mycorrhizal Genomics Consortium"/>
            <person name="Kohler A."/>
            <person name="Kuo A."/>
            <person name="Nagy L.G."/>
            <person name="Floudas D."/>
            <person name="Copeland A."/>
            <person name="Barry K.W."/>
            <person name="Cichocki N."/>
            <person name="Veneault-Fourrey C."/>
            <person name="LaButti K."/>
            <person name="Lindquist E.A."/>
            <person name="Lipzen A."/>
            <person name="Lundell T."/>
            <person name="Morin E."/>
            <person name="Murat C."/>
            <person name="Riley R."/>
            <person name="Ohm R."/>
            <person name="Sun H."/>
            <person name="Tunlid A."/>
            <person name="Henrissat B."/>
            <person name="Grigoriev I.V."/>
            <person name="Hibbett D.S."/>
            <person name="Martin F."/>
        </authorList>
    </citation>
    <scope>NUCLEOTIDE SEQUENCE [LARGE SCALE GENOMIC DNA]</scope>
    <source>
        <strain evidence="3">FD-334 SS-4</strain>
    </source>
</reference>
<evidence type="ECO:0000256" key="1">
    <source>
        <dbReference type="SAM" id="Phobius"/>
    </source>
</evidence>
<dbReference type="OrthoDB" id="2640035at2759"/>
<name>A0A0D2LT26_HYPSF</name>
<evidence type="ECO:0000313" key="2">
    <source>
        <dbReference type="EMBL" id="KJA13998.1"/>
    </source>
</evidence>
<keyword evidence="1" id="KW-1133">Transmembrane helix</keyword>
<gene>
    <name evidence="2" type="ORF">HYPSUDRAFT_49474</name>
</gene>
<protein>
    <submittedName>
        <fullName evidence="2">Uncharacterized protein</fullName>
    </submittedName>
</protein>
<keyword evidence="1" id="KW-0472">Membrane</keyword>
<proteinExistence type="predicted"/>
<accession>A0A0D2LT26</accession>
<dbReference type="AlphaFoldDB" id="A0A0D2LT26"/>
<feature type="transmembrane region" description="Helical" evidence="1">
    <location>
        <begin position="221"/>
        <end position="243"/>
    </location>
</feature>
<keyword evidence="3" id="KW-1185">Reference proteome</keyword>
<dbReference type="Proteomes" id="UP000054270">
    <property type="component" value="Unassembled WGS sequence"/>
</dbReference>